<dbReference type="PROSITE" id="PS00108">
    <property type="entry name" value="PROTEIN_KINASE_ST"/>
    <property type="match status" value="1"/>
</dbReference>
<evidence type="ECO:0000313" key="7">
    <source>
        <dbReference type="Proteomes" id="UP000794436"/>
    </source>
</evidence>
<evidence type="ECO:0000259" key="5">
    <source>
        <dbReference type="PROSITE" id="PS50011"/>
    </source>
</evidence>
<dbReference type="Gene3D" id="1.10.510.10">
    <property type="entry name" value="Transferase(Phosphotransferase) domain 1"/>
    <property type="match status" value="1"/>
</dbReference>
<dbReference type="PANTHER" id="PTHR24126">
    <property type="entry name" value="ANKYRIN REPEAT, PH AND SEC7 DOMAIN CONTAINING PROTEIN SECG-RELATED"/>
    <property type="match status" value="1"/>
</dbReference>
<dbReference type="SUPFAM" id="SSF48403">
    <property type="entry name" value="Ankyrin repeat"/>
    <property type="match status" value="1"/>
</dbReference>
<comment type="similarity">
    <text evidence="1">Belongs to the protein kinase superfamily. TKL Ser/Thr protein kinase family. ROCO subfamily.</text>
</comment>
<reference evidence="6" key="1">
    <citation type="submission" date="2019-03" db="EMBL/GenBank/DDBJ databases">
        <title>Long read genome sequence of the mycoparasitic Pythium oligandrum ATCC 38472 isolated from sugarbeet rhizosphere.</title>
        <authorList>
            <person name="Gaulin E."/>
        </authorList>
    </citation>
    <scope>NUCLEOTIDE SEQUENCE</scope>
    <source>
        <strain evidence="6">ATCC 38472_TT</strain>
    </source>
</reference>
<feature type="repeat" description="ANK" evidence="4">
    <location>
        <begin position="210"/>
        <end position="242"/>
    </location>
</feature>
<dbReference type="Proteomes" id="UP000794436">
    <property type="component" value="Unassembled WGS sequence"/>
</dbReference>
<proteinExistence type="inferred from homology"/>
<dbReference type="PROSITE" id="PS50297">
    <property type="entry name" value="ANK_REP_REGION"/>
    <property type="match status" value="6"/>
</dbReference>
<dbReference type="GO" id="GO:0005524">
    <property type="term" value="F:ATP binding"/>
    <property type="evidence" value="ECO:0007669"/>
    <property type="project" value="InterPro"/>
</dbReference>
<feature type="repeat" description="ANK" evidence="4">
    <location>
        <begin position="108"/>
        <end position="133"/>
    </location>
</feature>
<dbReference type="GO" id="GO:0004672">
    <property type="term" value="F:protein kinase activity"/>
    <property type="evidence" value="ECO:0007669"/>
    <property type="project" value="InterPro"/>
</dbReference>
<protein>
    <recommendedName>
        <fullName evidence="5">Protein kinase domain-containing protein</fullName>
    </recommendedName>
</protein>
<dbReference type="PANTHER" id="PTHR24126:SF14">
    <property type="entry name" value="ANK_REP_REGION DOMAIN-CONTAINING PROTEIN"/>
    <property type="match status" value="1"/>
</dbReference>
<dbReference type="PRINTS" id="PR01415">
    <property type="entry name" value="ANKYRIN"/>
</dbReference>
<accession>A0A8K1CVK1</accession>
<keyword evidence="3 4" id="KW-0040">ANK repeat</keyword>
<dbReference type="SMART" id="SM00248">
    <property type="entry name" value="ANK"/>
    <property type="match status" value="7"/>
</dbReference>
<evidence type="ECO:0000313" key="6">
    <source>
        <dbReference type="EMBL" id="TMW69738.1"/>
    </source>
</evidence>
<dbReference type="PROSITE" id="PS50088">
    <property type="entry name" value="ANK_REPEAT"/>
    <property type="match status" value="6"/>
</dbReference>
<evidence type="ECO:0000256" key="1">
    <source>
        <dbReference type="ARBA" id="ARBA00008171"/>
    </source>
</evidence>
<dbReference type="InterPro" id="IPR008271">
    <property type="entry name" value="Ser/Thr_kinase_AS"/>
</dbReference>
<dbReference type="Gene3D" id="1.25.40.20">
    <property type="entry name" value="Ankyrin repeat-containing domain"/>
    <property type="match status" value="3"/>
</dbReference>
<comment type="caution">
    <text evidence="6">The sequence shown here is derived from an EMBL/GenBank/DDBJ whole genome shotgun (WGS) entry which is preliminary data.</text>
</comment>
<feature type="repeat" description="ANK" evidence="4">
    <location>
        <begin position="40"/>
        <end position="65"/>
    </location>
</feature>
<name>A0A8K1CVK1_PYTOL</name>
<evidence type="ECO:0000256" key="2">
    <source>
        <dbReference type="ARBA" id="ARBA00022737"/>
    </source>
</evidence>
<organism evidence="6 7">
    <name type="scientific">Pythium oligandrum</name>
    <name type="common">Mycoparasitic fungus</name>
    <dbReference type="NCBI Taxonomy" id="41045"/>
    <lineage>
        <taxon>Eukaryota</taxon>
        <taxon>Sar</taxon>
        <taxon>Stramenopiles</taxon>
        <taxon>Oomycota</taxon>
        <taxon>Peronosporomycetes</taxon>
        <taxon>Pythiales</taxon>
        <taxon>Pythiaceae</taxon>
        <taxon>Pythium</taxon>
    </lineage>
</organism>
<dbReference type="Pfam" id="PF08477">
    <property type="entry name" value="Roc"/>
    <property type="match status" value="1"/>
</dbReference>
<dbReference type="InterPro" id="IPR001245">
    <property type="entry name" value="Ser-Thr/Tyr_kinase_cat_dom"/>
</dbReference>
<dbReference type="InterPro" id="IPR002110">
    <property type="entry name" value="Ankyrin_rpt"/>
</dbReference>
<dbReference type="PRINTS" id="PR00449">
    <property type="entry name" value="RASTRNSFRMNG"/>
</dbReference>
<evidence type="ECO:0000256" key="4">
    <source>
        <dbReference type="PROSITE-ProRule" id="PRU00023"/>
    </source>
</evidence>
<gene>
    <name evidence="6" type="ORF">Poli38472_001894</name>
</gene>
<dbReference type="InterPro" id="IPR036770">
    <property type="entry name" value="Ankyrin_rpt-contain_sf"/>
</dbReference>
<dbReference type="Pfam" id="PF07714">
    <property type="entry name" value="PK_Tyr_Ser-Thr"/>
    <property type="match status" value="1"/>
</dbReference>
<sequence length="1246" mass="139490">MSSGPSQYGKKLRAAAQERNLSRVKKLLKNGADVNASTEDGRTALHSASSFGHSDVVGLLLGHDACDVNALDKDGRTALHWASRHGHSDVVRLLLGHVACDVNASTKYGRTALHSASSFGHSDVVGLLLGHEACEVNALDKDGRTALHWASRHGHSDVVRLLLGHVACDVNASTKDGWTALHHASFKGHSDVVGLLLGHVACDVNAFDKDGQTALHLASEEGRSDVVGLLLGHGLNPNLQTKDGETPLALCFQLRRLDWERDKEKVFWNALETAHALLSSGAMYDGPPEVFPSVKEVHKDRAAIISMCVRRWTQEQQRKKRSLTAVPFEVFQRGSKAVETYLTELDASDEKDLVWRRKVCVVGSSKAGKTSLVKSIDKMTPTLEKEDDRTVGVDLFRLEFTEDVKSGSTVEQTSHAVTFWDFAGQDEYHVAHTLFFSRRTLYLLCVDVEEFVEVVRQSDACEDEDEAESLVLAFVQERVWRWIRLIFARQPDAEFVLIATKTDALGADAPSRLKDLERELFTAVTELKQTYKREIQREIDALLELSANDKTESSSDTRIESLRALQVQLESSVPTSWTGLNVCESSSIQRARTCIEDVVKRSGRSFAMPDKYSRVLHKVEELRQKARKAKMKTRIRQSFVSLAGLVQALMADIHDLTEDDAITILEALHDLGDVLWYARDGHHMLGDTVILDPELLIDFIRQIVCHDPAKISGENDPSDGQNDPLIQAMNQIGTVSNELLRHKFSWWKRLAYPDQLLRFKLLLQHFNLAYPASGDTMQADSDLIVPAYWRLREKQVDLGQLKPLSITDTEPSQVKTFLWEYYLGDNSAEVVDTVFQQLVVRSYYVFPNRAINGLYVESVQDGRLAIRIACGMVGSRGPVIRLQVLGKEDHDPSGWLRDVHEAIEAVLKMFPGILVTRKAVADSVSCNLDDCIPRWRALPDNQREAQLHDHSWLPDGVIDWFRRTDRGVRSWYISPESIVKRGPAFAEGGFGKVYLAKWQHTDVVVKEVSTSEMHQFLGEVTLWCDLRHPNVVQFLGANDQTKPYFIVSTYAAKGELLRFLANEKKDERVVVWRKLYEAAAGLSHLHRRDIVHGDLKGDNILVGKDGTAMVADFGLSFSESGSSSVVSENKDTLGAMAWRAPEFANLTVERPTRKSDVYSLGMCIIEAVTGEKPWSGYTSDEIREFLRNGQVKVDKPAVMTDAQWELVQQMIAPSPVDRPDLSAVMAKLEEFADAEQKEEDAQLCPY</sequence>
<dbReference type="InterPro" id="IPR027417">
    <property type="entry name" value="P-loop_NTPase"/>
</dbReference>
<dbReference type="SMART" id="SM00220">
    <property type="entry name" value="S_TKc"/>
    <property type="match status" value="1"/>
</dbReference>
<dbReference type="InterPro" id="IPR000719">
    <property type="entry name" value="Prot_kinase_dom"/>
</dbReference>
<dbReference type="Gene3D" id="3.40.50.300">
    <property type="entry name" value="P-loop containing nucleotide triphosphate hydrolases"/>
    <property type="match status" value="1"/>
</dbReference>
<dbReference type="PROSITE" id="PS50011">
    <property type="entry name" value="PROTEIN_KINASE_DOM"/>
    <property type="match status" value="1"/>
</dbReference>
<feature type="repeat" description="ANK" evidence="4">
    <location>
        <begin position="142"/>
        <end position="163"/>
    </location>
</feature>
<dbReference type="EMBL" id="SPLM01000001">
    <property type="protein sequence ID" value="TMW69738.1"/>
    <property type="molecule type" value="Genomic_DNA"/>
</dbReference>
<evidence type="ECO:0000256" key="3">
    <source>
        <dbReference type="ARBA" id="ARBA00023043"/>
    </source>
</evidence>
<dbReference type="InterPro" id="IPR011009">
    <property type="entry name" value="Kinase-like_dom_sf"/>
</dbReference>
<feature type="repeat" description="ANK" evidence="4">
    <location>
        <begin position="176"/>
        <end position="197"/>
    </location>
</feature>
<dbReference type="Pfam" id="PF13637">
    <property type="entry name" value="Ank_4"/>
    <property type="match status" value="1"/>
</dbReference>
<dbReference type="AlphaFoldDB" id="A0A8K1CVK1"/>
<dbReference type="SUPFAM" id="SSF52540">
    <property type="entry name" value="P-loop containing nucleoside triphosphate hydrolases"/>
    <property type="match status" value="1"/>
</dbReference>
<dbReference type="Pfam" id="PF12796">
    <property type="entry name" value="Ank_2"/>
    <property type="match status" value="2"/>
</dbReference>
<keyword evidence="2" id="KW-0677">Repeat</keyword>
<keyword evidence="7" id="KW-1185">Reference proteome</keyword>
<dbReference type="SUPFAM" id="SSF56112">
    <property type="entry name" value="Protein kinase-like (PK-like)"/>
    <property type="match status" value="1"/>
</dbReference>
<feature type="domain" description="Protein kinase" evidence="5">
    <location>
        <begin position="979"/>
        <end position="1232"/>
    </location>
</feature>
<feature type="repeat" description="ANK" evidence="4">
    <location>
        <begin position="74"/>
        <end position="95"/>
    </location>
</feature>
<dbReference type="OrthoDB" id="46760at2759"/>